<dbReference type="InterPro" id="IPR036116">
    <property type="entry name" value="FN3_sf"/>
</dbReference>
<dbReference type="InterPro" id="IPR039269">
    <property type="entry name" value="ANKFN1"/>
</dbReference>
<dbReference type="PANTHER" id="PTHR21437">
    <property type="entry name" value="WIDE AWAKE"/>
    <property type="match status" value="1"/>
</dbReference>
<proteinExistence type="predicted"/>
<evidence type="ECO:0000313" key="2">
    <source>
        <dbReference type="EMBL" id="CAH1728860.1"/>
    </source>
</evidence>
<keyword evidence="3" id="KW-1185">Reference proteome</keyword>
<dbReference type="Gene3D" id="1.25.40.20">
    <property type="entry name" value="Ankyrin repeat-containing domain"/>
    <property type="match status" value="1"/>
</dbReference>
<name>A0A9P0J479_9DIPT</name>
<gene>
    <name evidence="2" type="ORF">CHIRRI_LOCUS11019</name>
</gene>
<feature type="compositionally biased region" description="Polar residues" evidence="1">
    <location>
        <begin position="1121"/>
        <end position="1136"/>
    </location>
</feature>
<dbReference type="SUPFAM" id="SSF48403">
    <property type="entry name" value="Ankyrin repeat"/>
    <property type="match status" value="1"/>
</dbReference>
<accession>A0A9P0J479</accession>
<dbReference type="GO" id="GO:0061172">
    <property type="term" value="P:regulation of establishment of bipolar cell polarity"/>
    <property type="evidence" value="ECO:0007669"/>
    <property type="project" value="TreeGrafter"/>
</dbReference>
<feature type="compositionally biased region" description="Basic residues" evidence="1">
    <location>
        <begin position="1107"/>
        <end position="1120"/>
    </location>
</feature>
<sequence>MDDGNSKKILSIDRAAFLLLRVKKAFKKKRQQRKERNLLLQNIESNNNDIKWKSTPSLSRSKTLPDLLCQQENDGCIPIFNKDLPAPCKVFPKTPKIALTIEDVPQSEFQRRKSSGSSVHSNSSAIEPHIYEFQENDRHAESSNLVIRIPSYSHIANCSEATPKLQNSSTNSTFYRFTRLLNSKPVPNVLGEERRTSWDKRGQEKLPRSSSIDSMVDIVWGNENELTLPKHMTAQEATNRRESMLSPRRTKQSRGINSLFSNVEHNMLDKVRSILDNTDIDVNSLNSDGLSALDIAVLMNNGQMAKILLKYGALPGPQSTSDNLGNYLNSLMYDAEHKLHHLAGLSETSGQTFNTRASFSSIIGSTSQSCTGTETERQMGVWERRIRGLRRMTSGWQRIEIPDPPISFAVDVIGTNSVMAKILEPISECICTKFKVQWSSREDFTIIIGERIITEWNTFQGTMGASCHINELIQGRRYFFRACSGNVKGFGSFVLSNPKSIIPSSWRDIERKEQRFHGKTKVLDELLTAVRLCRPEDASEIPDSSIQRRIPKKKTSIKQLFSAASKFQRCLRRGIYLASILFYDDKVLVTNEDFLPVIEIDDTYPSNLNNDYYWLMKISCTWEDVKLLRTDMEKKSTSAIHFRTKLLTAIYQMQSALGITDLGQFYHKPLRDSHGTVVLSCILNVKNPKIFMFNSRWVPLNKLQKKVSVLLEDSTINEILLSGIHEQINYYQASNQKLSRGLYLGYLKMHSSFDTIQVVVPVKTPNVLPHVRIRENSHISAEEWNIIKSKDSNNIKIPLCFESLLGVNPTQAQQNFLESLKFAIIRLFKHLNISSEAAILHRLYDVEVIDLTNEISFLIICPSAENAIPCGVPGQSDILFRRTDLMCLPLIVHEMIHLKTYQINIIQKYSRLSCIIEFDMMVANHKHREAFSKKEVQITKERLSKLQDLLNKLNAVWKATRWLMDVITYARSKEKSPELDMKRILEFSMTMHTIPTSSSSHLLELPSKDSRIKTPTRGSWPGPTNQSNHLMAGSVTCLSTEHSKSEQQLSAEQNYIESGRLSVTSCLNSSRKNSGDSNYYSSGEIIPPRQNLAPSKSEETLFGVLKPRKGPSNLHHRKRTTTNPFYSSQNRMSPKNKTTYANNTNETFIENENFVQNETFDRSNVVTPKVLVSQPSSSIFSRNLYKRNSKKQLVELKYDDKGNAS</sequence>
<dbReference type="OrthoDB" id="377733at2759"/>
<feature type="region of interest" description="Disordered" evidence="1">
    <location>
        <begin position="1107"/>
        <end position="1136"/>
    </location>
</feature>
<dbReference type="InterPro" id="IPR036770">
    <property type="entry name" value="Ankyrin_rpt-contain_sf"/>
</dbReference>
<dbReference type="EMBL" id="OU895879">
    <property type="protein sequence ID" value="CAH1728860.1"/>
    <property type="molecule type" value="Genomic_DNA"/>
</dbReference>
<reference evidence="2" key="2">
    <citation type="submission" date="2022-10" db="EMBL/GenBank/DDBJ databases">
        <authorList>
            <consortium name="ENA_rothamsted_submissions"/>
            <consortium name="culmorum"/>
            <person name="King R."/>
        </authorList>
    </citation>
    <scope>NUCLEOTIDE SEQUENCE</scope>
</reference>
<dbReference type="AlphaFoldDB" id="A0A9P0J479"/>
<dbReference type="SUPFAM" id="SSF49265">
    <property type="entry name" value="Fibronectin type III"/>
    <property type="match status" value="1"/>
</dbReference>
<dbReference type="GO" id="GO:0005819">
    <property type="term" value="C:spindle"/>
    <property type="evidence" value="ECO:0007669"/>
    <property type="project" value="TreeGrafter"/>
</dbReference>
<feature type="compositionally biased region" description="Polar residues" evidence="1">
    <location>
        <begin position="1066"/>
        <end position="1081"/>
    </location>
</feature>
<evidence type="ECO:0008006" key="4">
    <source>
        <dbReference type="Google" id="ProtNLM"/>
    </source>
</evidence>
<protein>
    <recommendedName>
        <fullName evidence="4">Ankyrin repeat and fibronectin type-III domain-containing protein 1</fullName>
    </recommendedName>
</protein>
<evidence type="ECO:0000256" key="1">
    <source>
        <dbReference type="SAM" id="MobiDB-lite"/>
    </source>
</evidence>
<dbReference type="PANTHER" id="PTHR21437:SF1">
    <property type="entry name" value="WIDE AWAKE"/>
    <property type="match status" value="1"/>
</dbReference>
<dbReference type="Proteomes" id="UP001153620">
    <property type="component" value="Chromosome 3"/>
</dbReference>
<dbReference type="GO" id="GO:0000132">
    <property type="term" value="P:establishment of mitotic spindle orientation"/>
    <property type="evidence" value="ECO:0007669"/>
    <property type="project" value="TreeGrafter"/>
</dbReference>
<dbReference type="InterPro" id="IPR002110">
    <property type="entry name" value="Ankyrin_rpt"/>
</dbReference>
<dbReference type="Pfam" id="PF13637">
    <property type="entry name" value="Ank_4"/>
    <property type="match status" value="1"/>
</dbReference>
<evidence type="ECO:0000313" key="3">
    <source>
        <dbReference type="Proteomes" id="UP001153620"/>
    </source>
</evidence>
<feature type="region of interest" description="Disordered" evidence="1">
    <location>
        <begin position="1066"/>
        <end position="1092"/>
    </location>
</feature>
<organism evidence="2 3">
    <name type="scientific">Chironomus riparius</name>
    <dbReference type="NCBI Taxonomy" id="315576"/>
    <lineage>
        <taxon>Eukaryota</taxon>
        <taxon>Metazoa</taxon>
        <taxon>Ecdysozoa</taxon>
        <taxon>Arthropoda</taxon>
        <taxon>Hexapoda</taxon>
        <taxon>Insecta</taxon>
        <taxon>Pterygota</taxon>
        <taxon>Neoptera</taxon>
        <taxon>Endopterygota</taxon>
        <taxon>Diptera</taxon>
        <taxon>Nematocera</taxon>
        <taxon>Chironomoidea</taxon>
        <taxon>Chironomidae</taxon>
        <taxon>Chironominae</taxon>
        <taxon>Chironomus</taxon>
    </lineage>
</organism>
<reference evidence="2" key="1">
    <citation type="submission" date="2022-01" db="EMBL/GenBank/DDBJ databases">
        <authorList>
            <person name="King R."/>
        </authorList>
    </citation>
    <scope>NUCLEOTIDE SEQUENCE</scope>
</reference>